<accession>A9NR09</accession>
<reference evidence="2" key="1">
    <citation type="journal article" date="2008" name="BMC Genomics">
        <title>A conifer genomics resource of 200,000 spruce (Picea spp.) ESTs and 6,464 high-quality, sequence-finished full-length cDNAs for Sitka spruce (Picea sitchensis).</title>
        <authorList>
            <person name="Ralph S.G."/>
            <person name="Chun H.J."/>
            <person name="Kolosova N."/>
            <person name="Cooper D."/>
            <person name="Oddy C."/>
            <person name="Ritland C.E."/>
            <person name="Kirkpatrick R."/>
            <person name="Moore R."/>
            <person name="Barber S."/>
            <person name="Holt R.A."/>
            <person name="Jones S.J."/>
            <person name="Marra M.A."/>
            <person name="Douglas C.J."/>
            <person name="Ritland K."/>
            <person name="Bohlmann J."/>
        </authorList>
    </citation>
    <scope>NUCLEOTIDE SEQUENCE</scope>
    <source>
        <tissue evidence="2">Bark</tissue>
    </source>
</reference>
<dbReference type="AlphaFoldDB" id="A9NR09"/>
<name>A9NR09_PICSI</name>
<evidence type="ECO:0000313" key="2">
    <source>
        <dbReference type="EMBL" id="ABK23070.1"/>
    </source>
</evidence>
<organism evidence="2">
    <name type="scientific">Picea sitchensis</name>
    <name type="common">Sitka spruce</name>
    <name type="synonym">Pinus sitchensis</name>
    <dbReference type="NCBI Taxonomy" id="3332"/>
    <lineage>
        <taxon>Eukaryota</taxon>
        <taxon>Viridiplantae</taxon>
        <taxon>Streptophyta</taxon>
        <taxon>Embryophyta</taxon>
        <taxon>Tracheophyta</taxon>
        <taxon>Spermatophyta</taxon>
        <taxon>Pinopsida</taxon>
        <taxon>Pinidae</taxon>
        <taxon>Conifers I</taxon>
        <taxon>Pinales</taxon>
        <taxon>Pinaceae</taxon>
        <taxon>Picea</taxon>
    </lineage>
</organism>
<protein>
    <submittedName>
        <fullName evidence="2">Uncharacterized protein</fullName>
    </submittedName>
</protein>
<evidence type="ECO:0000256" key="1">
    <source>
        <dbReference type="SAM" id="MobiDB-lite"/>
    </source>
</evidence>
<sequence length="35" mass="3493">MQHEQAEAGGGGGGRQQSDAQGWAGIHERVCGGGL</sequence>
<feature type="compositionally biased region" description="Basic and acidic residues" evidence="1">
    <location>
        <begin position="26"/>
        <end position="35"/>
    </location>
</feature>
<feature type="region of interest" description="Disordered" evidence="1">
    <location>
        <begin position="1"/>
        <end position="35"/>
    </location>
</feature>
<dbReference type="EMBL" id="EF083735">
    <property type="protein sequence ID" value="ABK23070.1"/>
    <property type="molecule type" value="mRNA"/>
</dbReference>
<proteinExistence type="evidence at transcript level"/>